<dbReference type="STRING" id="530564.Psta_1834"/>
<name>D2QZM5_PIRSD</name>
<dbReference type="InterPro" id="IPR011990">
    <property type="entry name" value="TPR-like_helical_dom_sf"/>
</dbReference>
<dbReference type="Proteomes" id="UP000001887">
    <property type="component" value="Chromosome"/>
</dbReference>
<reference evidence="1 2" key="1">
    <citation type="journal article" date="2009" name="Stand. Genomic Sci.">
        <title>Complete genome sequence of Pirellula staleyi type strain (ATCC 27377).</title>
        <authorList>
            <person name="Clum A."/>
            <person name="Tindall B.J."/>
            <person name="Sikorski J."/>
            <person name="Ivanova N."/>
            <person name="Mavrommatis K."/>
            <person name="Lucas S."/>
            <person name="Glavina del Rio T."/>
            <person name="Nolan M."/>
            <person name="Chen F."/>
            <person name="Tice H."/>
            <person name="Pitluck S."/>
            <person name="Cheng J.F."/>
            <person name="Chertkov O."/>
            <person name="Brettin T."/>
            <person name="Han C."/>
            <person name="Detter J.C."/>
            <person name="Kuske C."/>
            <person name="Bruce D."/>
            <person name="Goodwin L."/>
            <person name="Ovchinikova G."/>
            <person name="Pati A."/>
            <person name="Mikhailova N."/>
            <person name="Chen A."/>
            <person name="Palaniappan K."/>
            <person name="Land M."/>
            <person name="Hauser L."/>
            <person name="Chang Y.J."/>
            <person name="Jeffries C.D."/>
            <person name="Chain P."/>
            <person name="Rohde M."/>
            <person name="Goker M."/>
            <person name="Bristow J."/>
            <person name="Eisen J.A."/>
            <person name="Markowitz V."/>
            <person name="Hugenholtz P."/>
            <person name="Kyrpides N.C."/>
            <person name="Klenk H.P."/>
            <person name="Lapidus A."/>
        </authorList>
    </citation>
    <scope>NUCLEOTIDE SEQUENCE [LARGE SCALE GENOMIC DNA]</scope>
    <source>
        <strain evidence="2">ATCC 27377 / DSM 6068 / ICPB 4128</strain>
    </source>
</reference>
<dbReference type="AlphaFoldDB" id="D2QZM5"/>
<accession>D2QZM5</accession>
<dbReference type="Gene3D" id="1.25.40.10">
    <property type="entry name" value="Tetratricopeptide repeat domain"/>
    <property type="match status" value="1"/>
</dbReference>
<keyword evidence="2" id="KW-1185">Reference proteome</keyword>
<dbReference type="KEGG" id="psl:Psta_1834"/>
<gene>
    <name evidence="1" type="ordered locus">Psta_1834</name>
</gene>
<evidence type="ECO:0000313" key="2">
    <source>
        <dbReference type="Proteomes" id="UP000001887"/>
    </source>
</evidence>
<proteinExistence type="predicted"/>
<protein>
    <submittedName>
        <fullName evidence="1">Virulence protein SciE type</fullName>
    </submittedName>
</protein>
<sequence>MDALSTLRDGNLDTALAELSQKIRSNPGDPKLRVFLFQLLCVQGQWDRALTQLGVSGDMDPIAMPMVQTYREAIRCELLRSDIFTGKRTPLIFGEPEEWIALLMQSLEQTAKGHIAEGETLRQQAFELAPVTSGVIKTANRVPEGESESFTETPFEWLSDADSRLGPIIEAIVNGRYYWIPLHRIRRIDVEKPEDLRDYVWTPVHFQWANGGEVVGLVPTRYPLTFNSTDPLLKLSRKTEWNEIAEGVYHGLGQRMLTTDAGDYALMDVRQIRLDVALDASMKSPEEAVALDVSPELRAGSVDGESTDG</sequence>
<dbReference type="PIRSF" id="PIRSF029288">
    <property type="entry name" value="SciE_ImpE"/>
    <property type="match status" value="1"/>
</dbReference>
<dbReference type="eggNOG" id="COG4455">
    <property type="taxonomic scope" value="Bacteria"/>
</dbReference>
<dbReference type="Pfam" id="PF14559">
    <property type="entry name" value="TPR_19"/>
    <property type="match status" value="1"/>
</dbReference>
<dbReference type="SUPFAM" id="SSF144059">
    <property type="entry name" value="ImpE-like"/>
    <property type="match status" value="1"/>
</dbReference>
<dbReference type="OrthoDB" id="5416084at2"/>
<dbReference type="InterPro" id="IPR009211">
    <property type="entry name" value="TagJ"/>
</dbReference>
<organism evidence="1 2">
    <name type="scientific">Pirellula staleyi (strain ATCC 27377 / DSM 6068 / ICPB 4128)</name>
    <name type="common">Pirella staleyi</name>
    <dbReference type="NCBI Taxonomy" id="530564"/>
    <lineage>
        <taxon>Bacteria</taxon>
        <taxon>Pseudomonadati</taxon>
        <taxon>Planctomycetota</taxon>
        <taxon>Planctomycetia</taxon>
        <taxon>Pirellulales</taxon>
        <taxon>Pirellulaceae</taxon>
        <taxon>Pirellula</taxon>
    </lineage>
</organism>
<dbReference type="EMBL" id="CP001848">
    <property type="protein sequence ID" value="ADB16508.1"/>
    <property type="molecule type" value="Genomic_DNA"/>
</dbReference>
<dbReference type="Pfam" id="PF07024">
    <property type="entry name" value="ImpE"/>
    <property type="match status" value="1"/>
</dbReference>
<dbReference type="HOGENOM" id="CLU_087908_1_0_0"/>
<evidence type="ECO:0000313" key="1">
    <source>
        <dbReference type="EMBL" id="ADB16508.1"/>
    </source>
</evidence>